<dbReference type="PANTHER" id="PTHR10622:SF10">
    <property type="entry name" value="HET DOMAIN-CONTAINING PROTEIN"/>
    <property type="match status" value="1"/>
</dbReference>
<evidence type="ECO:0000313" key="3">
    <source>
        <dbReference type="EMBL" id="KAK2773005.1"/>
    </source>
</evidence>
<dbReference type="InterPro" id="IPR058525">
    <property type="entry name" value="DUF8212"/>
</dbReference>
<keyword evidence="4" id="KW-1185">Reference proteome</keyword>
<reference evidence="3" key="1">
    <citation type="submission" date="2023-02" db="EMBL/GenBank/DDBJ databases">
        <title>Colletotrichum kahawae CIFC_Que2 genome sequencing and assembly.</title>
        <authorList>
            <person name="Baroncelli R."/>
        </authorList>
    </citation>
    <scope>NUCLEOTIDE SEQUENCE</scope>
    <source>
        <strain evidence="3">CIFC_Que2</strain>
    </source>
</reference>
<dbReference type="Pfam" id="PF26640">
    <property type="entry name" value="DUF8212"/>
    <property type="match status" value="1"/>
</dbReference>
<accession>A0AAE0DB43</accession>
<feature type="domain" description="Heterokaryon incompatibility" evidence="1">
    <location>
        <begin position="21"/>
        <end position="104"/>
    </location>
</feature>
<dbReference type="InterPro" id="IPR010730">
    <property type="entry name" value="HET"/>
</dbReference>
<evidence type="ECO:0000259" key="1">
    <source>
        <dbReference type="Pfam" id="PF06985"/>
    </source>
</evidence>
<proteinExistence type="predicted"/>
<organism evidence="3 4">
    <name type="scientific">Colletotrichum kahawae</name>
    <name type="common">Coffee berry disease fungus</name>
    <dbReference type="NCBI Taxonomy" id="34407"/>
    <lineage>
        <taxon>Eukaryota</taxon>
        <taxon>Fungi</taxon>
        <taxon>Dikarya</taxon>
        <taxon>Ascomycota</taxon>
        <taxon>Pezizomycotina</taxon>
        <taxon>Sordariomycetes</taxon>
        <taxon>Hypocreomycetidae</taxon>
        <taxon>Glomerellales</taxon>
        <taxon>Glomerellaceae</taxon>
        <taxon>Colletotrichum</taxon>
        <taxon>Colletotrichum gloeosporioides species complex</taxon>
    </lineage>
</organism>
<dbReference type="Pfam" id="PF06985">
    <property type="entry name" value="HET"/>
    <property type="match status" value="1"/>
</dbReference>
<evidence type="ECO:0000313" key="4">
    <source>
        <dbReference type="Proteomes" id="UP001281614"/>
    </source>
</evidence>
<dbReference type="PANTHER" id="PTHR10622">
    <property type="entry name" value="HET DOMAIN-CONTAINING PROTEIN"/>
    <property type="match status" value="1"/>
</dbReference>
<sequence>MRLLHTSTLKLKEFIGNPPWYAILSHTWGDEEVLFADLQADLTEKAGWKKVVEACRIARDLKYEWIWIDTCCIDKSSSAELSEAINSMFRWYQQSSICIAYLADVPLDDSTDPGQIVLAISQSRWFTRGWTLQELLAPVDLCFYSGNWEILGSRHDLRYLIADITRIDATYLNSRERTPYPSGAGDVSDNPIFQASVAERMRWASRRETTRIEDVAYCLLGIFNVNMSLIYGEGPNAYKRLQEVILQRFDDHSIFAWGRFVTPLNLSSQPGSITSFLAPHPTAFDRYGTIVPFQTPHIRARIRVAHDAITIDVPLWEPLEQFNISGKRMWLAPLLCHYQGSSLHCIALVLTCDAIYESLQRTSPPPIYYRMGEVLVTVPKRIWLPKRLHPVVLPFKSIAESNSHLPRNQGIIRTLPQSYEPMRLLHCSGGLSFQEGWSGPTVSIDLGLAITRLPAGLEYHLGTPAFIWMSGKQDQNLILMVQLLSFSTEKSKRRNSLRFPDSKYLLYHLAYDHPSTRGIEARVKDGFQQVGRFLETQTPVYPHGAGINMSAHLSSTGPHSQWYDLLPTCNLRVTVSRDPEYDPNTFLLDIEDPHGRNESREDNFEQYFAPLGQATSGSG</sequence>
<feature type="domain" description="DUF8212" evidence="2">
    <location>
        <begin position="237"/>
        <end position="269"/>
    </location>
</feature>
<protein>
    <submittedName>
        <fullName evidence="3">Ankyrin repeat-containing protein</fullName>
    </submittedName>
</protein>
<dbReference type="EMBL" id="VYYT01000060">
    <property type="protein sequence ID" value="KAK2773005.1"/>
    <property type="molecule type" value="Genomic_DNA"/>
</dbReference>
<name>A0AAE0DB43_COLKA</name>
<gene>
    <name evidence="3" type="ORF">CKAH01_13669</name>
</gene>
<comment type="caution">
    <text evidence="3">The sequence shown here is derived from an EMBL/GenBank/DDBJ whole genome shotgun (WGS) entry which is preliminary data.</text>
</comment>
<evidence type="ECO:0000259" key="2">
    <source>
        <dbReference type="Pfam" id="PF26640"/>
    </source>
</evidence>
<dbReference type="AlphaFoldDB" id="A0AAE0DB43"/>
<dbReference type="Proteomes" id="UP001281614">
    <property type="component" value="Unassembled WGS sequence"/>
</dbReference>